<feature type="compositionally biased region" description="Acidic residues" evidence="10">
    <location>
        <begin position="256"/>
        <end position="266"/>
    </location>
</feature>
<dbReference type="Gene3D" id="3.30.420.10">
    <property type="entry name" value="Ribonuclease H-like superfamily/Ribonuclease H"/>
    <property type="match status" value="1"/>
</dbReference>
<evidence type="ECO:0000256" key="5">
    <source>
        <dbReference type="ARBA" id="ARBA00022723"/>
    </source>
</evidence>
<dbReference type="GO" id="GO:0043137">
    <property type="term" value="P:DNA replication, removal of RNA primer"/>
    <property type="evidence" value="ECO:0007669"/>
    <property type="project" value="TreeGrafter"/>
</dbReference>
<comment type="cofactor">
    <cofactor evidence="2">
        <name>Mg(2+)</name>
        <dbReference type="ChEBI" id="CHEBI:18420"/>
    </cofactor>
</comment>
<dbReference type="GO" id="GO:0032299">
    <property type="term" value="C:ribonuclease H2 complex"/>
    <property type="evidence" value="ECO:0007669"/>
    <property type="project" value="TreeGrafter"/>
</dbReference>
<dbReference type="PANTHER" id="PTHR10954:SF7">
    <property type="entry name" value="RIBONUCLEASE H2 SUBUNIT A"/>
    <property type="match status" value="1"/>
</dbReference>
<dbReference type="EMBL" id="JANBVO010000049">
    <property type="protein sequence ID" value="KAJ9133535.1"/>
    <property type="molecule type" value="Genomic_DNA"/>
</dbReference>
<reference evidence="12" key="1">
    <citation type="submission" date="2022-07" db="EMBL/GenBank/DDBJ databases">
        <title>Fungi with potential for degradation of polypropylene.</title>
        <authorList>
            <person name="Gostincar C."/>
        </authorList>
    </citation>
    <scope>NUCLEOTIDE SEQUENCE</scope>
    <source>
        <strain evidence="12">EXF-13308</strain>
    </source>
</reference>
<evidence type="ECO:0000313" key="12">
    <source>
        <dbReference type="EMBL" id="KAJ9133535.1"/>
    </source>
</evidence>
<accession>A0AA38R2H6</accession>
<feature type="region of interest" description="Disordered" evidence="10">
    <location>
        <begin position="249"/>
        <end position="271"/>
    </location>
</feature>
<feature type="binding site" evidence="8">
    <location>
        <position position="187"/>
    </location>
    <ligand>
        <name>a divalent metal cation</name>
        <dbReference type="ChEBI" id="CHEBI:60240"/>
    </ligand>
</feature>
<proteinExistence type="inferred from homology"/>
<protein>
    <recommendedName>
        <fullName evidence="9">Ribonuclease</fullName>
        <ecNumber evidence="9">3.1.26.4</ecNumber>
    </recommendedName>
</protein>
<dbReference type="PANTHER" id="PTHR10954">
    <property type="entry name" value="RIBONUCLEASE H2 SUBUNIT A"/>
    <property type="match status" value="1"/>
</dbReference>
<evidence type="ECO:0000259" key="11">
    <source>
        <dbReference type="PROSITE" id="PS51975"/>
    </source>
</evidence>
<dbReference type="InterPro" id="IPR023160">
    <property type="entry name" value="RNase_HII_hlx-loop-hlx_cap_dom"/>
</dbReference>
<keyword evidence="7 8" id="KW-0378">Hydrolase</keyword>
<dbReference type="AlphaFoldDB" id="A0AA38R2H6"/>
<dbReference type="FunFam" id="3.30.420.10:FF:000016">
    <property type="entry name" value="Ribonuclease"/>
    <property type="match status" value="1"/>
</dbReference>
<dbReference type="CDD" id="cd07181">
    <property type="entry name" value="RNase_HII_eukaryota_like"/>
    <property type="match status" value="1"/>
</dbReference>
<keyword evidence="6 8" id="KW-0255">Endonuclease</keyword>
<gene>
    <name evidence="12" type="ORF">NKR23_g10682</name>
</gene>
<dbReference type="Proteomes" id="UP001174694">
    <property type="component" value="Unassembled WGS sequence"/>
</dbReference>
<evidence type="ECO:0000256" key="7">
    <source>
        <dbReference type="ARBA" id="ARBA00022801"/>
    </source>
</evidence>
<dbReference type="InterPro" id="IPR036397">
    <property type="entry name" value="RNaseH_sf"/>
</dbReference>
<keyword evidence="5 8" id="KW-0479">Metal-binding</keyword>
<comment type="function">
    <text evidence="9">Endonuclease that specifically degrades the RNA of RNA-DNA hybrids.</text>
</comment>
<feature type="binding site" evidence="8">
    <location>
        <position position="71"/>
    </location>
    <ligand>
        <name>a divalent metal cation</name>
        <dbReference type="ChEBI" id="CHEBI:60240"/>
    </ligand>
</feature>
<feature type="binding site" evidence="8">
    <location>
        <position position="70"/>
    </location>
    <ligand>
        <name>a divalent metal cation</name>
        <dbReference type="ChEBI" id="CHEBI:60240"/>
    </ligand>
</feature>
<dbReference type="Gene3D" id="1.10.10.460">
    <property type="entry name" value="Ribonuclease hii. Domain 2"/>
    <property type="match status" value="1"/>
</dbReference>
<evidence type="ECO:0000256" key="6">
    <source>
        <dbReference type="ARBA" id="ARBA00022759"/>
    </source>
</evidence>
<dbReference type="Pfam" id="PF01351">
    <property type="entry name" value="RNase_HII"/>
    <property type="match status" value="1"/>
</dbReference>
<dbReference type="GO" id="GO:0006298">
    <property type="term" value="P:mismatch repair"/>
    <property type="evidence" value="ECO:0007669"/>
    <property type="project" value="TreeGrafter"/>
</dbReference>
<evidence type="ECO:0000256" key="4">
    <source>
        <dbReference type="ARBA" id="ARBA00022722"/>
    </source>
</evidence>
<dbReference type="SUPFAM" id="SSF53098">
    <property type="entry name" value="Ribonuclease H-like"/>
    <property type="match status" value="1"/>
</dbReference>
<evidence type="ECO:0000256" key="8">
    <source>
        <dbReference type="PROSITE-ProRule" id="PRU01319"/>
    </source>
</evidence>
<dbReference type="PROSITE" id="PS51975">
    <property type="entry name" value="RNASE_H_2"/>
    <property type="match status" value="1"/>
</dbReference>
<dbReference type="GO" id="GO:0046872">
    <property type="term" value="F:metal ion binding"/>
    <property type="evidence" value="ECO:0007669"/>
    <property type="project" value="UniProtKB-KW"/>
</dbReference>
<evidence type="ECO:0000256" key="2">
    <source>
        <dbReference type="ARBA" id="ARBA00001946"/>
    </source>
</evidence>
<feature type="domain" description="RNase H type-2" evidence="11">
    <location>
        <begin position="64"/>
        <end position="313"/>
    </location>
</feature>
<dbReference type="InterPro" id="IPR012337">
    <property type="entry name" value="RNaseH-like_sf"/>
</dbReference>
<name>A0AA38R2H6_9PEZI</name>
<sequence length="361" mass="38470">MEDSQMNEDAVALETPAPGVFIPPSVNEAALLAGDTYTHFSPIPPCLLPSPPTDDSSPPTPGLPCVLGVDEAGRGPVLGPMVYGVFFLPLDLSDPLLRAEHHFDDSKVLTPAFRSSLMETLCAPDTSLSRSCGWAVAALSARDIGAGMLRPAAAAPYNLNAQAMDATADLIRGVLARGVDVREIYVDTIGQPAAYQKRLERVFPSVKITVAKKADSLYPCVSAASVCAKVTRDAALEVLYDQRRREDLGGRAGGAADEEAEAETEQEGWGSGYPSDARCVAWLRRNMHPVFGWGPECRFSWGTAKDMLEAKGAGVKVEWPADDDGESSRMTDYFAASGGDQQIDGDELGTWFGTPAGLEAF</sequence>
<organism evidence="12 13">
    <name type="scientific">Pleurostoma richardsiae</name>
    <dbReference type="NCBI Taxonomy" id="41990"/>
    <lineage>
        <taxon>Eukaryota</taxon>
        <taxon>Fungi</taxon>
        <taxon>Dikarya</taxon>
        <taxon>Ascomycota</taxon>
        <taxon>Pezizomycotina</taxon>
        <taxon>Sordariomycetes</taxon>
        <taxon>Sordariomycetidae</taxon>
        <taxon>Calosphaeriales</taxon>
        <taxon>Pleurostomataceae</taxon>
        <taxon>Pleurostoma</taxon>
    </lineage>
</organism>
<dbReference type="EC" id="3.1.26.4" evidence="9"/>
<evidence type="ECO:0000256" key="1">
    <source>
        <dbReference type="ARBA" id="ARBA00000077"/>
    </source>
</evidence>
<dbReference type="FunFam" id="1.10.10.460:FF:000001">
    <property type="entry name" value="Ribonuclease"/>
    <property type="match status" value="1"/>
</dbReference>
<evidence type="ECO:0000256" key="10">
    <source>
        <dbReference type="SAM" id="MobiDB-lite"/>
    </source>
</evidence>
<keyword evidence="13" id="KW-1185">Reference proteome</keyword>
<comment type="cofactor">
    <cofactor evidence="8">
        <name>Mn(2+)</name>
        <dbReference type="ChEBI" id="CHEBI:29035"/>
    </cofactor>
    <cofactor evidence="8">
        <name>Mg(2+)</name>
        <dbReference type="ChEBI" id="CHEBI:18420"/>
    </cofactor>
    <text evidence="8">Manganese or magnesium. Binds 1 divalent metal ion per monomer in the absence of substrate. May bind a second metal ion after substrate binding.</text>
</comment>
<comment type="similarity">
    <text evidence="3">Belongs to the RNase HII family. Eukaryotic subfamily.</text>
</comment>
<evidence type="ECO:0000256" key="9">
    <source>
        <dbReference type="RuleBase" id="RU003515"/>
    </source>
</evidence>
<dbReference type="GO" id="GO:0004523">
    <property type="term" value="F:RNA-DNA hybrid ribonuclease activity"/>
    <property type="evidence" value="ECO:0007669"/>
    <property type="project" value="UniProtKB-UniRule"/>
</dbReference>
<comment type="catalytic activity">
    <reaction evidence="1 8 9">
        <text>Endonucleolytic cleavage to 5'-phosphomonoester.</text>
        <dbReference type="EC" id="3.1.26.4"/>
    </reaction>
</comment>
<evidence type="ECO:0000256" key="3">
    <source>
        <dbReference type="ARBA" id="ARBA00007058"/>
    </source>
</evidence>
<dbReference type="InterPro" id="IPR024567">
    <property type="entry name" value="RNase_HII/HIII_dom"/>
</dbReference>
<evidence type="ECO:0000313" key="13">
    <source>
        <dbReference type="Proteomes" id="UP001174694"/>
    </source>
</evidence>
<dbReference type="GO" id="GO:0003723">
    <property type="term" value="F:RNA binding"/>
    <property type="evidence" value="ECO:0007669"/>
    <property type="project" value="UniProtKB-UniRule"/>
</dbReference>
<dbReference type="InterPro" id="IPR001352">
    <property type="entry name" value="RNase_HII/HIII"/>
</dbReference>
<comment type="caution">
    <text evidence="12">The sequence shown here is derived from an EMBL/GenBank/DDBJ whole genome shotgun (WGS) entry which is preliminary data.</text>
</comment>
<keyword evidence="4 8" id="KW-0540">Nuclease</keyword>